<feature type="compositionally biased region" description="Basic and acidic residues" evidence="1">
    <location>
        <begin position="276"/>
        <end position="332"/>
    </location>
</feature>
<feature type="region of interest" description="Disordered" evidence="1">
    <location>
        <begin position="122"/>
        <end position="142"/>
    </location>
</feature>
<dbReference type="SUPFAM" id="SSF54106">
    <property type="entry name" value="LysM domain"/>
    <property type="match status" value="1"/>
</dbReference>
<dbReference type="Gene3D" id="3.10.350.10">
    <property type="entry name" value="LysM domain"/>
    <property type="match status" value="1"/>
</dbReference>
<name>A0A1Y5II13_OSTTA</name>
<dbReference type="InterPro" id="IPR036779">
    <property type="entry name" value="LysM_dom_sf"/>
</dbReference>
<evidence type="ECO:0000259" key="2">
    <source>
        <dbReference type="PROSITE" id="PS51782"/>
    </source>
</evidence>
<feature type="domain" description="LysM" evidence="2">
    <location>
        <begin position="148"/>
        <end position="192"/>
    </location>
</feature>
<sequence length="485" mass="52851">MNFTTSPGSKAGLSRFASSLWNSDARAPHLMNPKDSFSATIRPYSRSPASIARVVPPRADISPRRRAVPRSTPEARPPRRRLGYRSSTRALVRERGVKTNAHDARARGVFARAMTSTTTAVAVDSNAPSTSERGGEAPTRARKVPSVVRYEVKTGDSIYGIARAHGTTSERLVHANELGVRRSIEIGQVLRVPVDIDKASYAVKAKFHATNAASLGTTPASSRSLLAPLSKRNLRSYHAQHSTEIATAPALAAGIACCKASCIVEEFTSDGARSGSGKDDGADDQPHSAGDDQHRHSAGDDQHRHNARDDQHRHNARDDQHRHNARDERSDMETNEESTEITSLPDNKRATQANAVQRTTEIASSAITEESTTSQAGVQQTTSVKDDVDTALLDSSQKEPALAKKSRKGLARKRLSKMLTTASDALIQKESNPDGSSEERIYPREISAQIGKVWFDVENGYKSALEIVSEKMSYDDDSVQSRRRK</sequence>
<feature type="compositionally biased region" description="Low complexity" evidence="1">
    <location>
        <begin position="359"/>
        <end position="374"/>
    </location>
</feature>
<feature type="compositionally biased region" description="Polar residues" evidence="1">
    <location>
        <begin position="418"/>
        <end position="435"/>
    </location>
</feature>
<dbReference type="AlphaFoldDB" id="A0A1Y5II13"/>
<organism evidence="3">
    <name type="scientific">Ostreococcus tauri</name>
    <name type="common">Marine green alga</name>
    <dbReference type="NCBI Taxonomy" id="70448"/>
    <lineage>
        <taxon>Eukaryota</taxon>
        <taxon>Viridiplantae</taxon>
        <taxon>Chlorophyta</taxon>
        <taxon>Mamiellophyceae</taxon>
        <taxon>Mamiellales</taxon>
        <taxon>Bathycoccaceae</taxon>
        <taxon>Ostreococcus</taxon>
    </lineage>
</organism>
<protein>
    <recommendedName>
        <fullName evidence="2">LysM domain-containing protein</fullName>
    </recommendedName>
</protein>
<proteinExistence type="predicted"/>
<feature type="compositionally biased region" description="Basic residues" evidence="1">
    <location>
        <begin position="404"/>
        <end position="416"/>
    </location>
</feature>
<accession>A0A1Y5II13</accession>
<dbReference type="PROSITE" id="PS51782">
    <property type="entry name" value="LYSM"/>
    <property type="match status" value="1"/>
</dbReference>
<gene>
    <name evidence="3" type="ORF">BE221DRAFT_65765</name>
</gene>
<dbReference type="SMART" id="SM00257">
    <property type="entry name" value="LysM"/>
    <property type="match status" value="1"/>
</dbReference>
<dbReference type="Pfam" id="PF01476">
    <property type="entry name" value="LysM"/>
    <property type="match status" value="1"/>
</dbReference>
<dbReference type="EMBL" id="KZ155771">
    <property type="protein sequence ID" value="OUS49219.1"/>
    <property type="molecule type" value="Genomic_DNA"/>
</dbReference>
<dbReference type="Proteomes" id="UP000195557">
    <property type="component" value="Unassembled WGS sequence"/>
</dbReference>
<reference evidence="3" key="1">
    <citation type="submission" date="2017-04" db="EMBL/GenBank/DDBJ databases">
        <title>Population genomics of picophytoplankton unveils novel chromosome hypervariability.</title>
        <authorList>
            <consortium name="DOE Joint Genome Institute"/>
            <person name="Blanc-Mathieu R."/>
            <person name="Krasovec M."/>
            <person name="Hebrard M."/>
            <person name="Yau S."/>
            <person name="Desgranges E."/>
            <person name="Martin J."/>
            <person name="Schackwitz W."/>
            <person name="Kuo A."/>
            <person name="Salin G."/>
            <person name="Donnadieu C."/>
            <person name="Desdevises Y."/>
            <person name="Sanchez-Ferandin S."/>
            <person name="Moreau H."/>
            <person name="Rivals E."/>
            <person name="Grigoriev I.V."/>
            <person name="Grimsley N."/>
            <person name="Eyre-Walker A."/>
            <person name="Piganeau G."/>
        </authorList>
    </citation>
    <scope>NUCLEOTIDE SEQUENCE [LARGE SCALE GENOMIC DNA]</scope>
    <source>
        <strain evidence="3">RCC 1115</strain>
    </source>
</reference>
<feature type="region of interest" description="Disordered" evidence="1">
    <location>
        <begin position="56"/>
        <end position="86"/>
    </location>
</feature>
<feature type="compositionally biased region" description="Polar residues" evidence="1">
    <location>
        <begin position="122"/>
        <end position="132"/>
    </location>
</feature>
<dbReference type="CDD" id="cd00118">
    <property type="entry name" value="LysM"/>
    <property type="match status" value="1"/>
</dbReference>
<feature type="compositionally biased region" description="Polar residues" evidence="1">
    <location>
        <begin position="340"/>
        <end position="358"/>
    </location>
</feature>
<evidence type="ECO:0000256" key="1">
    <source>
        <dbReference type="SAM" id="MobiDB-lite"/>
    </source>
</evidence>
<dbReference type="InterPro" id="IPR018392">
    <property type="entry name" value="LysM"/>
</dbReference>
<feature type="region of interest" description="Disordered" evidence="1">
    <location>
        <begin position="270"/>
        <end position="442"/>
    </location>
</feature>
<evidence type="ECO:0000313" key="3">
    <source>
        <dbReference type="EMBL" id="OUS49219.1"/>
    </source>
</evidence>